<evidence type="ECO:0000259" key="1">
    <source>
        <dbReference type="Pfam" id="PF18154"/>
    </source>
</evidence>
<evidence type="ECO:0000313" key="4">
    <source>
        <dbReference type="Proteomes" id="UP000031774"/>
    </source>
</evidence>
<evidence type="ECO:0000313" key="3">
    <source>
        <dbReference type="EMBL" id="AJF68586.1"/>
    </source>
</evidence>
<protein>
    <recommendedName>
        <fullName evidence="5">REase associating with pPIWI RE domain-containing protein</fullName>
    </recommendedName>
</protein>
<feature type="domain" description="pPIWI-RE three-gene island" evidence="2">
    <location>
        <begin position="67"/>
        <end position="187"/>
    </location>
</feature>
<organism evidence="3 4">
    <name type="scientific">Streptomyces vietnamensis</name>
    <dbReference type="NCBI Taxonomy" id="362257"/>
    <lineage>
        <taxon>Bacteria</taxon>
        <taxon>Bacillati</taxon>
        <taxon>Actinomycetota</taxon>
        <taxon>Actinomycetes</taxon>
        <taxon>Kitasatosporales</taxon>
        <taxon>Streptomycetaceae</taxon>
        <taxon>Streptomyces</taxon>
    </lineage>
</organism>
<proteinExistence type="predicted"/>
<dbReference type="InterPro" id="IPR040828">
    <property type="entry name" value="pPIWI_RE_REase"/>
</dbReference>
<gene>
    <name evidence="3" type="ORF">SVTN_33850</name>
</gene>
<feature type="domain" description="REase associating with pPIWI RE" evidence="1">
    <location>
        <begin position="281"/>
        <end position="401"/>
    </location>
</feature>
<dbReference type="InterPro" id="IPR041191">
    <property type="entry name" value="pPIWI_RE_Y"/>
</dbReference>
<sequence>MATILSVVTLSPTAIEMPSGPKRDVAVDDYLTVELLCAGLAKIRLDRQHALEGHVPDGRDPSAGLLPRAWRTGFTRLWWVGHHQSVNWPQDDLDVLAACRLPLGEWPVRLALSGADLDQSLLEGDELSEFSEQASALAAKTDVEAELVENQIFAQLLATAQANGRTEEEVQRAYVELRLMHIRNPVLSDLDVLRRAQQMPAAGTSGEPHFKQLVHTAYRFQQAPGGAALRVCGSCGNPMPGVDRSCQVPGCQGSAVQKSLRTVEGYWVQHRATRRFHHDPGLVEARIFDAINTLPKDLVRLEEYPGLDAWDGAVWFRQPGSDQAECWLFDAKDCVSATLLGRRFTCDRRLRAVHRFLVMANHRATPAYFADLGRELDGRVNGVEVVDEDTFIRRVTKRSREVGQHA</sequence>
<dbReference type="Pfam" id="PF18156">
    <property type="entry name" value="pPIWI_RE_Y"/>
    <property type="match status" value="1"/>
</dbReference>
<keyword evidence="4" id="KW-1185">Reference proteome</keyword>
<dbReference type="Pfam" id="PF18154">
    <property type="entry name" value="pPIWI_RE_REase"/>
    <property type="match status" value="1"/>
</dbReference>
<evidence type="ECO:0008006" key="5">
    <source>
        <dbReference type="Google" id="ProtNLM"/>
    </source>
</evidence>
<dbReference type="KEGG" id="svt:SVTN_33850"/>
<accession>A0A0B5I7M4</accession>
<dbReference type="STRING" id="362257.SVTN_33850"/>
<dbReference type="RefSeq" id="WP_041132510.1">
    <property type="nucleotide sequence ID" value="NZ_CP010407.1"/>
</dbReference>
<dbReference type="AlphaFoldDB" id="A0A0B5I7M4"/>
<reference evidence="3 4" key="1">
    <citation type="submission" date="2014-12" db="EMBL/GenBank/DDBJ databases">
        <title>Complete genome sequence of Streptomyces vietnamensis strain GIMV4.0001, a genetic manipulable producer of the benzoisochromanequinone antibiotic granaticin.</title>
        <authorList>
            <person name="Deng M.R."/>
            <person name="Guo J."/>
            <person name="Ma L.Y."/>
            <person name="Feng G.D."/>
            <person name="Mo C.Y."/>
            <person name="Zhu H.H."/>
        </authorList>
    </citation>
    <scope>NUCLEOTIDE SEQUENCE [LARGE SCALE GENOMIC DNA]</scope>
    <source>
        <strain evidence="4">GIMV4.0001</strain>
    </source>
</reference>
<dbReference type="Proteomes" id="UP000031774">
    <property type="component" value="Chromosome"/>
</dbReference>
<dbReference type="HOGENOM" id="CLU_692457_0_0_11"/>
<evidence type="ECO:0000259" key="2">
    <source>
        <dbReference type="Pfam" id="PF18156"/>
    </source>
</evidence>
<dbReference type="EMBL" id="CP010407">
    <property type="protein sequence ID" value="AJF68586.1"/>
    <property type="molecule type" value="Genomic_DNA"/>
</dbReference>
<name>A0A0B5I7M4_9ACTN</name>